<keyword evidence="1" id="KW-0472">Membrane</keyword>
<proteinExistence type="predicted"/>
<keyword evidence="3" id="KW-1185">Reference proteome</keyword>
<evidence type="ECO:0000313" key="3">
    <source>
        <dbReference type="Proteomes" id="UP001497623"/>
    </source>
</evidence>
<keyword evidence="1" id="KW-1133">Transmembrane helix</keyword>
<evidence type="ECO:0000256" key="1">
    <source>
        <dbReference type="SAM" id="Phobius"/>
    </source>
</evidence>
<protein>
    <submittedName>
        <fullName evidence="2">Uncharacterized protein</fullName>
    </submittedName>
</protein>
<dbReference type="AlphaFoldDB" id="A0AAV2SID6"/>
<sequence length="124" mass="14039">VSMLVECCCRHCQECSSVVTDTVYLHRKCQNVENVEKTYYNDEVLTYIICQFTVIIASLLLHSHYLSFVRLSALNSSECSEQSSAGGESKQECMWAKCCGLQLDQITHNNILNGHSVTACFFVW</sequence>
<feature type="transmembrane region" description="Helical" evidence="1">
    <location>
        <begin position="44"/>
        <end position="61"/>
    </location>
</feature>
<feature type="non-terminal residue" evidence="2">
    <location>
        <position position="1"/>
    </location>
</feature>
<dbReference type="Proteomes" id="UP001497623">
    <property type="component" value="Unassembled WGS sequence"/>
</dbReference>
<comment type="caution">
    <text evidence="2">The sequence shown here is derived from an EMBL/GenBank/DDBJ whole genome shotgun (WGS) entry which is preliminary data.</text>
</comment>
<keyword evidence="1" id="KW-0812">Transmembrane</keyword>
<dbReference type="EMBL" id="CAXKWB010081492">
    <property type="protein sequence ID" value="CAL4205909.1"/>
    <property type="molecule type" value="Genomic_DNA"/>
</dbReference>
<evidence type="ECO:0000313" key="2">
    <source>
        <dbReference type="EMBL" id="CAL4205909.1"/>
    </source>
</evidence>
<accession>A0AAV2SID6</accession>
<reference evidence="2 3" key="1">
    <citation type="submission" date="2024-05" db="EMBL/GenBank/DDBJ databases">
        <authorList>
            <person name="Wallberg A."/>
        </authorList>
    </citation>
    <scope>NUCLEOTIDE SEQUENCE [LARGE SCALE GENOMIC DNA]</scope>
</reference>
<gene>
    <name evidence="2" type="ORF">MNOR_LOCUS37970</name>
</gene>
<name>A0AAV2SID6_MEGNR</name>
<organism evidence="2 3">
    <name type="scientific">Meganyctiphanes norvegica</name>
    <name type="common">Northern krill</name>
    <name type="synonym">Thysanopoda norvegica</name>
    <dbReference type="NCBI Taxonomy" id="48144"/>
    <lineage>
        <taxon>Eukaryota</taxon>
        <taxon>Metazoa</taxon>
        <taxon>Ecdysozoa</taxon>
        <taxon>Arthropoda</taxon>
        <taxon>Crustacea</taxon>
        <taxon>Multicrustacea</taxon>
        <taxon>Malacostraca</taxon>
        <taxon>Eumalacostraca</taxon>
        <taxon>Eucarida</taxon>
        <taxon>Euphausiacea</taxon>
        <taxon>Euphausiidae</taxon>
        <taxon>Meganyctiphanes</taxon>
    </lineage>
</organism>